<organism evidence="2 3">
    <name type="scientific">Pontibacter locisalis</name>
    <dbReference type="NCBI Taxonomy" id="1719035"/>
    <lineage>
        <taxon>Bacteria</taxon>
        <taxon>Pseudomonadati</taxon>
        <taxon>Bacteroidota</taxon>
        <taxon>Cytophagia</taxon>
        <taxon>Cytophagales</taxon>
        <taxon>Hymenobacteraceae</taxon>
        <taxon>Pontibacter</taxon>
    </lineage>
</organism>
<sequence>MNRSLAMVLSVAFHPLLLPTYLFAFILYYMPASMLTFPMQSRWVVLSMIFLSTFMVPSIGAYFMVRMGRLDSLEMERREQRSLPLLFTGVCYAITSYLLYQEEVFDAVFYFVMGIIAASVFVTYLVSLFWKISAHSVGMGGALGILLTLNMIMPDAGMSMPIAVAVVLTGAVLSARLALHAHTPEQVYAGFGCGLMLALVTTYIAL</sequence>
<evidence type="ECO:0000256" key="1">
    <source>
        <dbReference type="SAM" id="Phobius"/>
    </source>
</evidence>
<feature type="transmembrane region" description="Helical" evidence="1">
    <location>
        <begin position="186"/>
        <end position="205"/>
    </location>
</feature>
<keyword evidence="3" id="KW-1185">Reference proteome</keyword>
<protein>
    <recommendedName>
        <fullName evidence="4">PAP2 superfamily protein</fullName>
    </recommendedName>
</protein>
<evidence type="ECO:0008006" key="4">
    <source>
        <dbReference type="Google" id="ProtNLM"/>
    </source>
</evidence>
<name>A0ABW5ILQ3_9BACT</name>
<feature type="transmembrane region" description="Helical" evidence="1">
    <location>
        <begin position="43"/>
        <end position="63"/>
    </location>
</feature>
<feature type="transmembrane region" description="Helical" evidence="1">
    <location>
        <begin position="83"/>
        <end position="101"/>
    </location>
</feature>
<feature type="transmembrane region" description="Helical" evidence="1">
    <location>
        <begin position="107"/>
        <end position="130"/>
    </location>
</feature>
<proteinExistence type="predicted"/>
<feature type="transmembrane region" description="Helical" evidence="1">
    <location>
        <begin position="159"/>
        <end position="179"/>
    </location>
</feature>
<feature type="transmembrane region" description="Helical" evidence="1">
    <location>
        <begin position="7"/>
        <end position="31"/>
    </location>
</feature>
<accession>A0ABW5ILQ3</accession>
<evidence type="ECO:0000313" key="2">
    <source>
        <dbReference type="EMBL" id="MFD2513842.1"/>
    </source>
</evidence>
<gene>
    <name evidence="2" type="ORF">ACFSRY_08195</name>
</gene>
<dbReference type="RefSeq" id="WP_377505214.1">
    <property type="nucleotide sequence ID" value="NZ_JBHULU010000012.1"/>
</dbReference>
<dbReference type="EMBL" id="JBHULU010000012">
    <property type="protein sequence ID" value="MFD2513842.1"/>
    <property type="molecule type" value="Genomic_DNA"/>
</dbReference>
<evidence type="ECO:0000313" key="3">
    <source>
        <dbReference type="Proteomes" id="UP001597544"/>
    </source>
</evidence>
<keyword evidence="1" id="KW-1133">Transmembrane helix</keyword>
<dbReference type="Proteomes" id="UP001597544">
    <property type="component" value="Unassembled WGS sequence"/>
</dbReference>
<keyword evidence="1" id="KW-0472">Membrane</keyword>
<keyword evidence="1" id="KW-0812">Transmembrane</keyword>
<comment type="caution">
    <text evidence="2">The sequence shown here is derived from an EMBL/GenBank/DDBJ whole genome shotgun (WGS) entry which is preliminary data.</text>
</comment>
<feature type="transmembrane region" description="Helical" evidence="1">
    <location>
        <begin position="137"/>
        <end position="153"/>
    </location>
</feature>
<reference evidence="3" key="1">
    <citation type="journal article" date="2019" name="Int. J. Syst. Evol. Microbiol.">
        <title>The Global Catalogue of Microorganisms (GCM) 10K type strain sequencing project: providing services to taxonomists for standard genome sequencing and annotation.</title>
        <authorList>
            <consortium name="The Broad Institute Genomics Platform"/>
            <consortium name="The Broad Institute Genome Sequencing Center for Infectious Disease"/>
            <person name="Wu L."/>
            <person name="Ma J."/>
        </authorList>
    </citation>
    <scope>NUCLEOTIDE SEQUENCE [LARGE SCALE GENOMIC DNA]</scope>
    <source>
        <strain evidence="3">KCTC 42498</strain>
    </source>
</reference>